<sequence length="189" mass="19988">MNIDLNKICGSVASTANHVGHQIGQYVDAHASGGLLSFFATGNVVCLVAKWTGKALQIVQSSQGYLVPDGLGIEGPQAFNTHWTVINEGNNIVRLHNNNNYLCINAAQIMVIPSPSGVPSGSETKLRVSQIGNAHVTLESVKEPGNFVAISQTGAPAPGTGDSVAKQFTPRLLHSPYGATHVRPHVYRI</sequence>
<dbReference type="Proteomes" id="UP000593567">
    <property type="component" value="Unassembled WGS sequence"/>
</dbReference>
<reference evidence="1" key="1">
    <citation type="submission" date="2020-06" db="EMBL/GenBank/DDBJ databases">
        <title>Draft genome of Bugula neritina, a colonial animal packing powerful symbionts and potential medicines.</title>
        <authorList>
            <person name="Rayko M."/>
        </authorList>
    </citation>
    <scope>NUCLEOTIDE SEQUENCE [LARGE SCALE GENOMIC DNA]</scope>
    <source>
        <strain evidence="1">Kwan_BN1</strain>
    </source>
</reference>
<evidence type="ECO:0000313" key="1">
    <source>
        <dbReference type="EMBL" id="KAF6028354.1"/>
    </source>
</evidence>
<accession>A0A7J7JRS9</accession>
<dbReference type="OrthoDB" id="10023911at2759"/>
<name>A0A7J7JRS9_BUGNE</name>
<evidence type="ECO:0000313" key="2">
    <source>
        <dbReference type="Proteomes" id="UP000593567"/>
    </source>
</evidence>
<dbReference type="AlphaFoldDB" id="A0A7J7JRS9"/>
<dbReference type="EMBL" id="VXIV02001960">
    <property type="protein sequence ID" value="KAF6028354.1"/>
    <property type="molecule type" value="Genomic_DNA"/>
</dbReference>
<dbReference type="SUPFAM" id="SSF50353">
    <property type="entry name" value="Cytokine"/>
    <property type="match status" value="1"/>
</dbReference>
<gene>
    <name evidence="1" type="ORF">EB796_013354</name>
</gene>
<protein>
    <submittedName>
        <fullName evidence="1">Uncharacterized protein</fullName>
    </submittedName>
</protein>
<keyword evidence="2" id="KW-1185">Reference proteome</keyword>
<organism evidence="1 2">
    <name type="scientific">Bugula neritina</name>
    <name type="common">Brown bryozoan</name>
    <name type="synonym">Sertularia neritina</name>
    <dbReference type="NCBI Taxonomy" id="10212"/>
    <lineage>
        <taxon>Eukaryota</taxon>
        <taxon>Metazoa</taxon>
        <taxon>Spiralia</taxon>
        <taxon>Lophotrochozoa</taxon>
        <taxon>Bryozoa</taxon>
        <taxon>Gymnolaemata</taxon>
        <taxon>Cheilostomatida</taxon>
        <taxon>Flustrina</taxon>
        <taxon>Buguloidea</taxon>
        <taxon>Bugulidae</taxon>
        <taxon>Bugula</taxon>
    </lineage>
</organism>
<dbReference type="InterPro" id="IPR008996">
    <property type="entry name" value="IL1/FGF"/>
</dbReference>
<comment type="caution">
    <text evidence="1">The sequence shown here is derived from an EMBL/GenBank/DDBJ whole genome shotgun (WGS) entry which is preliminary data.</text>
</comment>
<proteinExistence type="predicted"/>